<dbReference type="OrthoDB" id="2727312at2759"/>
<reference evidence="3 4" key="1">
    <citation type="journal article" date="2015" name="Sci. Rep.">
        <title>Chromosome-level genome map provides insights into diverse defense mechanisms in the medicinal fungus Ganoderma sinense.</title>
        <authorList>
            <person name="Zhu Y."/>
            <person name="Xu J."/>
            <person name="Sun C."/>
            <person name="Zhou S."/>
            <person name="Xu H."/>
            <person name="Nelson D.R."/>
            <person name="Qian J."/>
            <person name="Song J."/>
            <person name="Luo H."/>
            <person name="Xiang L."/>
            <person name="Li Y."/>
            <person name="Xu Z."/>
            <person name="Ji A."/>
            <person name="Wang L."/>
            <person name="Lu S."/>
            <person name="Hayward A."/>
            <person name="Sun W."/>
            <person name="Li X."/>
            <person name="Schwartz D.C."/>
            <person name="Wang Y."/>
            <person name="Chen S."/>
        </authorList>
    </citation>
    <scope>NUCLEOTIDE SEQUENCE [LARGE SCALE GENOMIC DNA]</scope>
    <source>
        <strain evidence="3 4">ZZ0214-1</strain>
    </source>
</reference>
<protein>
    <submittedName>
        <fullName evidence="3">Uncharacterized protein</fullName>
    </submittedName>
</protein>
<dbReference type="Pfam" id="PF26640">
    <property type="entry name" value="DUF8212"/>
    <property type="match status" value="1"/>
</dbReference>
<evidence type="ECO:0000313" key="3">
    <source>
        <dbReference type="EMBL" id="PIL26165.1"/>
    </source>
</evidence>
<dbReference type="InterPro" id="IPR010730">
    <property type="entry name" value="HET"/>
</dbReference>
<dbReference type="PANTHER" id="PTHR10622:SF10">
    <property type="entry name" value="HET DOMAIN-CONTAINING PROTEIN"/>
    <property type="match status" value="1"/>
</dbReference>
<dbReference type="Proteomes" id="UP000230002">
    <property type="component" value="Unassembled WGS sequence"/>
</dbReference>
<dbReference type="STRING" id="1077348.A0A2G8RXC0"/>
<comment type="caution">
    <text evidence="3">The sequence shown here is derived from an EMBL/GenBank/DDBJ whole genome shotgun (WGS) entry which is preliminary data.</text>
</comment>
<keyword evidence="4" id="KW-1185">Reference proteome</keyword>
<feature type="domain" description="Heterokaryon incompatibility" evidence="1">
    <location>
        <begin position="24"/>
        <end position="118"/>
    </location>
</feature>
<accession>A0A2G8RXC0</accession>
<dbReference type="Pfam" id="PF06985">
    <property type="entry name" value="HET"/>
    <property type="match status" value="1"/>
</dbReference>
<name>A0A2G8RXC0_9APHY</name>
<dbReference type="PANTHER" id="PTHR10622">
    <property type="entry name" value="HET DOMAIN-CONTAINING PROTEIN"/>
    <property type="match status" value="1"/>
</dbReference>
<dbReference type="EMBL" id="AYKW01000045">
    <property type="protein sequence ID" value="PIL26165.1"/>
    <property type="molecule type" value="Genomic_DNA"/>
</dbReference>
<evidence type="ECO:0000313" key="4">
    <source>
        <dbReference type="Proteomes" id="UP000230002"/>
    </source>
</evidence>
<evidence type="ECO:0000259" key="1">
    <source>
        <dbReference type="Pfam" id="PF06985"/>
    </source>
</evidence>
<gene>
    <name evidence="3" type="ORF">GSI_11920</name>
</gene>
<sequence length="314" mass="35843">MWLLSTDHAELHFFPSPEKVVGGYAVLSHVWDKEEQSFQDLLALQKECAADGSNPRDKASPKIRCCCEVAESREFRWIWNDTCCIDKTSSAELSEAIGSMYCYYSLASACFAYLADVSDCCGPDGRLHAFRNSMWHKRGWTLQELLAPRLVVFMSREWTVLGTKFELSALLQDITGIPDAVLRHEMRLADLSIATRMSFAARRETTRSEDRAYSLMGLFDVNITTLYGEGGERAFRRLQEEIMRHSPDTTLFAWGSALAGYGIDTHTKLEHRSNAYHHSFLFASSPSDFDFQFCPNIRFEPYTRDEPRLVGMHL</sequence>
<dbReference type="AlphaFoldDB" id="A0A2G8RXC0"/>
<dbReference type="InterPro" id="IPR058525">
    <property type="entry name" value="DUF8212"/>
</dbReference>
<proteinExistence type="predicted"/>
<organism evidence="3 4">
    <name type="scientific">Ganoderma sinense ZZ0214-1</name>
    <dbReference type="NCBI Taxonomy" id="1077348"/>
    <lineage>
        <taxon>Eukaryota</taxon>
        <taxon>Fungi</taxon>
        <taxon>Dikarya</taxon>
        <taxon>Basidiomycota</taxon>
        <taxon>Agaricomycotina</taxon>
        <taxon>Agaricomycetes</taxon>
        <taxon>Polyporales</taxon>
        <taxon>Polyporaceae</taxon>
        <taxon>Ganoderma</taxon>
    </lineage>
</organism>
<evidence type="ECO:0000259" key="2">
    <source>
        <dbReference type="Pfam" id="PF26640"/>
    </source>
</evidence>
<feature type="domain" description="DUF8212" evidence="2">
    <location>
        <begin position="233"/>
        <end position="290"/>
    </location>
</feature>